<evidence type="ECO:0000256" key="2">
    <source>
        <dbReference type="SAM" id="Phobius"/>
    </source>
</evidence>
<dbReference type="EMBL" id="LR593886">
    <property type="protein sequence ID" value="VTR97111.1"/>
    <property type="molecule type" value="Genomic_DNA"/>
</dbReference>
<feature type="coiled-coil region" evidence="1">
    <location>
        <begin position="49"/>
        <end position="83"/>
    </location>
</feature>
<keyword evidence="2" id="KW-0812">Transmembrane</keyword>
<proteinExistence type="predicted"/>
<protein>
    <submittedName>
        <fullName evidence="3">Uncharacterized protein</fullName>
    </submittedName>
</protein>
<keyword evidence="2" id="KW-1133">Transmembrane helix</keyword>
<evidence type="ECO:0000256" key="1">
    <source>
        <dbReference type="SAM" id="Coils"/>
    </source>
</evidence>
<dbReference type="AlphaFoldDB" id="A0A6P2D725"/>
<evidence type="ECO:0000313" key="4">
    <source>
        <dbReference type="Proteomes" id="UP000464178"/>
    </source>
</evidence>
<feature type="transmembrane region" description="Helical" evidence="2">
    <location>
        <begin position="219"/>
        <end position="246"/>
    </location>
</feature>
<sequence length="258" mass="28032">MRRLLGTGATVLGALGVLVCAAAIGGGWWTAVRTTDRTDRVASRLNHGLSEADVRLERVETRLATIRADLAEVRGEAERLMAENPELPQVRAAIERLLDRLLPTIDRAAALADSLRAVAAGLRAVEDVVVQLGGEFDQPSRARTAADTIDRAAEVLNVPQSRIDAVKSAAAVRLTRELIELVREAVAGSERLAEGLADARREITGAHERVEQRRVQVVFWVRVAAVAHTLVWVWIGLGQVCLVGWGRRFAKRAPVRSA</sequence>
<keyword evidence="1" id="KW-0175">Coiled coil</keyword>
<accession>A0A6P2D725</accession>
<evidence type="ECO:0000313" key="3">
    <source>
        <dbReference type="EMBL" id="VTR97111.1"/>
    </source>
</evidence>
<name>A0A6P2D725_9BACT</name>
<reference evidence="3 4" key="1">
    <citation type="submission" date="2019-05" db="EMBL/GenBank/DDBJ databases">
        <authorList>
            <consortium name="Science for Life Laboratories"/>
        </authorList>
    </citation>
    <scope>NUCLEOTIDE SEQUENCE [LARGE SCALE GENOMIC DNA]</scope>
    <source>
        <strain evidence="3">Soil9</strain>
    </source>
</reference>
<keyword evidence="2" id="KW-0472">Membrane</keyword>
<gene>
    <name evidence="3" type="ORF">SOIL9_08840</name>
</gene>
<dbReference type="RefSeq" id="WP_162671060.1">
    <property type="nucleotide sequence ID" value="NZ_LR593886.1"/>
</dbReference>
<keyword evidence="4" id="KW-1185">Reference proteome</keyword>
<organism evidence="3 4">
    <name type="scientific">Gemmata massiliana</name>
    <dbReference type="NCBI Taxonomy" id="1210884"/>
    <lineage>
        <taxon>Bacteria</taxon>
        <taxon>Pseudomonadati</taxon>
        <taxon>Planctomycetota</taxon>
        <taxon>Planctomycetia</taxon>
        <taxon>Gemmatales</taxon>
        <taxon>Gemmataceae</taxon>
        <taxon>Gemmata</taxon>
    </lineage>
</organism>
<dbReference type="Proteomes" id="UP000464178">
    <property type="component" value="Chromosome"/>
</dbReference>
<dbReference type="KEGG" id="gms:SOIL9_08840"/>